<feature type="compositionally biased region" description="Basic residues" evidence="1">
    <location>
        <begin position="29"/>
        <end position="41"/>
    </location>
</feature>
<keyword evidence="3" id="KW-1185">Reference proteome</keyword>
<gene>
    <name evidence="2" type="ORF">H4R26_000807</name>
</gene>
<evidence type="ECO:0000256" key="1">
    <source>
        <dbReference type="SAM" id="MobiDB-lite"/>
    </source>
</evidence>
<dbReference type="EMBL" id="JANBQF010000028">
    <property type="protein sequence ID" value="KAJ2007384.1"/>
    <property type="molecule type" value="Genomic_DNA"/>
</dbReference>
<dbReference type="OrthoDB" id="5573685at2759"/>
<feature type="region of interest" description="Disordered" evidence="1">
    <location>
        <begin position="1"/>
        <end position="74"/>
    </location>
</feature>
<dbReference type="AlphaFoldDB" id="A0A9W8BG10"/>
<comment type="caution">
    <text evidence="2">The sequence shown here is derived from an EMBL/GenBank/DDBJ whole genome shotgun (WGS) entry which is preliminary data.</text>
</comment>
<accession>A0A9W8BG10</accession>
<protein>
    <submittedName>
        <fullName evidence="2">Uncharacterized protein</fullName>
    </submittedName>
</protein>
<reference evidence="2" key="1">
    <citation type="submission" date="2022-07" db="EMBL/GenBank/DDBJ databases">
        <title>Phylogenomic reconstructions and comparative analyses of Kickxellomycotina fungi.</title>
        <authorList>
            <person name="Reynolds N.K."/>
            <person name="Stajich J.E."/>
            <person name="Barry K."/>
            <person name="Grigoriev I.V."/>
            <person name="Crous P."/>
            <person name="Smith M.E."/>
        </authorList>
    </citation>
    <scope>NUCLEOTIDE SEQUENCE</scope>
    <source>
        <strain evidence="2">IMI 214461</strain>
    </source>
</reference>
<name>A0A9W8BG10_9FUNG</name>
<dbReference type="Proteomes" id="UP001150907">
    <property type="component" value="Unassembled WGS sequence"/>
</dbReference>
<organism evidence="2 3">
    <name type="scientific">Coemansia thaxteri</name>
    <dbReference type="NCBI Taxonomy" id="2663907"/>
    <lineage>
        <taxon>Eukaryota</taxon>
        <taxon>Fungi</taxon>
        <taxon>Fungi incertae sedis</taxon>
        <taxon>Zoopagomycota</taxon>
        <taxon>Kickxellomycotina</taxon>
        <taxon>Kickxellomycetes</taxon>
        <taxon>Kickxellales</taxon>
        <taxon>Kickxellaceae</taxon>
        <taxon>Coemansia</taxon>
    </lineage>
</organism>
<sequence length="149" mass="16013">MAKGDSQASKKEALKRKLQSKAQKATKPIGKKHHAPQHKSTRQLAKALLGHQKPESANAVGRATASTKHSAGRRDVCQSLDRATMDRGVSESLRGIGGRHQAAAILTQEQLARRARQEREDMAVVYETHQAAVSQTVDGLAQLMSGSGS</sequence>
<evidence type="ECO:0000313" key="3">
    <source>
        <dbReference type="Proteomes" id="UP001150907"/>
    </source>
</evidence>
<proteinExistence type="predicted"/>
<evidence type="ECO:0000313" key="2">
    <source>
        <dbReference type="EMBL" id="KAJ2007384.1"/>
    </source>
</evidence>